<protein>
    <recommendedName>
        <fullName evidence="4">O-methyltransferase C-terminal domain-containing protein</fullName>
    </recommendedName>
</protein>
<evidence type="ECO:0000313" key="5">
    <source>
        <dbReference type="EMBL" id="RYO82876.1"/>
    </source>
</evidence>
<dbReference type="Proteomes" id="UP000294003">
    <property type="component" value="Unassembled WGS sequence"/>
</dbReference>
<evidence type="ECO:0000313" key="6">
    <source>
        <dbReference type="Proteomes" id="UP000294003"/>
    </source>
</evidence>
<organism evidence="5 6">
    <name type="scientific">Monosporascus cannonballus</name>
    <dbReference type="NCBI Taxonomy" id="155416"/>
    <lineage>
        <taxon>Eukaryota</taxon>
        <taxon>Fungi</taxon>
        <taxon>Dikarya</taxon>
        <taxon>Ascomycota</taxon>
        <taxon>Pezizomycotina</taxon>
        <taxon>Sordariomycetes</taxon>
        <taxon>Xylariomycetidae</taxon>
        <taxon>Xylariales</taxon>
        <taxon>Xylariales incertae sedis</taxon>
        <taxon>Monosporascus</taxon>
    </lineage>
</organism>
<accession>A0ABY0H2J7</accession>
<dbReference type="SUPFAM" id="SSF53335">
    <property type="entry name" value="S-adenosyl-L-methionine-dependent methyltransferases"/>
    <property type="match status" value="1"/>
</dbReference>
<dbReference type="EMBL" id="QJNS01000202">
    <property type="protein sequence ID" value="RYO82876.1"/>
    <property type="molecule type" value="Genomic_DNA"/>
</dbReference>
<dbReference type="InterPro" id="IPR029063">
    <property type="entry name" value="SAM-dependent_MTases_sf"/>
</dbReference>
<proteinExistence type="predicted"/>
<dbReference type="InterPro" id="IPR016461">
    <property type="entry name" value="COMT-like"/>
</dbReference>
<feature type="domain" description="O-methyltransferase C-terminal" evidence="4">
    <location>
        <begin position="7"/>
        <end position="89"/>
    </location>
</feature>
<keyword evidence="2" id="KW-0808">Transferase</keyword>
<evidence type="ECO:0000256" key="3">
    <source>
        <dbReference type="ARBA" id="ARBA00022691"/>
    </source>
</evidence>
<dbReference type="Pfam" id="PF00891">
    <property type="entry name" value="Methyltransf_2"/>
    <property type="match status" value="1"/>
</dbReference>
<evidence type="ECO:0000259" key="4">
    <source>
        <dbReference type="Pfam" id="PF00891"/>
    </source>
</evidence>
<dbReference type="Gene3D" id="3.40.50.150">
    <property type="entry name" value="Vaccinia Virus protein VP39"/>
    <property type="match status" value="1"/>
</dbReference>
<dbReference type="PROSITE" id="PS51683">
    <property type="entry name" value="SAM_OMT_II"/>
    <property type="match status" value="1"/>
</dbReference>
<keyword evidence="3" id="KW-0949">S-adenosyl-L-methionine</keyword>
<reference evidence="5 6" key="1">
    <citation type="submission" date="2018-06" db="EMBL/GenBank/DDBJ databases">
        <title>Complete Genomes of Monosporascus.</title>
        <authorList>
            <person name="Robinson A.J."/>
            <person name="Natvig D.O."/>
        </authorList>
    </citation>
    <scope>NUCLEOTIDE SEQUENCE [LARGE SCALE GENOMIC DNA]</scope>
    <source>
        <strain evidence="5 6">CBS 609.92</strain>
    </source>
</reference>
<sequence>MTARGIDAFLIRWVLHILRQKYCLRLLRAQIPALRPGARVLIQDVCMPEPGTVALWREQDLRASDVHMANLFNGQERTVKEWTALLAEADPRFVVKQVIEPKGSALGIIEAVWDATD</sequence>
<keyword evidence="6" id="KW-1185">Reference proteome</keyword>
<keyword evidence="1" id="KW-0489">Methyltransferase</keyword>
<dbReference type="PANTHER" id="PTHR43712:SF12">
    <property type="entry name" value="STERIGMATOCYSTIN 8-O-METHYLTRANSFERASE"/>
    <property type="match status" value="1"/>
</dbReference>
<evidence type="ECO:0000256" key="2">
    <source>
        <dbReference type="ARBA" id="ARBA00022679"/>
    </source>
</evidence>
<evidence type="ECO:0000256" key="1">
    <source>
        <dbReference type="ARBA" id="ARBA00022603"/>
    </source>
</evidence>
<gene>
    <name evidence="5" type="ORF">DL762_006397</name>
</gene>
<name>A0ABY0H2J7_9PEZI</name>
<dbReference type="InterPro" id="IPR001077">
    <property type="entry name" value="COMT_C"/>
</dbReference>
<comment type="caution">
    <text evidence="5">The sequence shown here is derived from an EMBL/GenBank/DDBJ whole genome shotgun (WGS) entry which is preliminary data.</text>
</comment>
<dbReference type="PANTHER" id="PTHR43712">
    <property type="entry name" value="PUTATIVE (AFU_ORTHOLOGUE AFUA_4G14580)-RELATED"/>
    <property type="match status" value="1"/>
</dbReference>